<dbReference type="GO" id="GO:0005525">
    <property type="term" value="F:GTP binding"/>
    <property type="evidence" value="ECO:0007669"/>
    <property type="project" value="InterPro"/>
</dbReference>
<feature type="coiled-coil region" evidence="1">
    <location>
        <begin position="223"/>
        <end position="250"/>
    </location>
</feature>
<dbReference type="CDD" id="cd00882">
    <property type="entry name" value="Ras_like_GTPase"/>
    <property type="match status" value="1"/>
</dbReference>
<feature type="region of interest" description="Disordered" evidence="2">
    <location>
        <begin position="263"/>
        <end position="312"/>
    </location>
</feature>
<name>A0AA40CLN5_9PEZI</name>
<dbReference type="Gene3D" id="3.40.50.300">
    <property type="entry name" value="P-loop containing nucleotide triphosphate hydrolases"/>
    <property type="match status" value="1"/>
</dbReference>
<sequence>MEESAGFVILMGMTGAGKSTFISRLTGLQDEVGVGHSLSSTTSETACFTARYDDKRIIHLIDTPGFDDTTRSDADILNTIAARLATLYRAHQPLLGIVFLHRITDVRLSGSAIKNFNILQRICGPQNYDRIVLATTMWGEAAIRKGGTEAATGREDRLWDYWTDMFQGKSRTVRHEDDTQESAQKILSYLIDHPSASQPLQIQRELVDQRMTLDQTDAGRYVRRELLMAKEKLDRELAELQRAVEDTTRMKNAESLRAMDPPKEVIRVQPVDIIPSAKRKRTDDGEPSGQPEYFRRPSLRSGSGSGSGTANYWRMEGSQYSAGQQDSPKQQADEWTRYIPKMILNWFPGSEPGRAGGFGVMASRWPWFSKPGESTLSLAYGDPHEAATGSKTIRD</sequence>
<evidence type="ECO:0000313" key="5">
    <source>
        <dbReference type="Proteomes" id="UP001174936"/>
    </source>
</evidence>
<feature type="domain" description="G" evidence="3">
    <location>
        <begin position="8"/>
        <end position="76"/>
    </location>
</feature>
<gene>
    <name evidence="4" type="ORF">B0T16DRAFT_391597</name>
</gene>
<comment type="caution">
    <text evidence="4">The sequence shown here is derived from an EMBL/GenBank/DDBJ whole genome shotgun (WGS) entry which is preliminary data.</text>
</comment>
<dbReference type="EMBL" id="JAULSV010000005">
    <property type="protein sequence ID" value="KAK0642997.1"/>
    <property type="molecule type" value="Genomic_DNA"/>
</dbReference>
<dbReference type="AlphaFoldDB" id="A0AA40CLN5"/>
<keyword evidence="4" id="KW-0378">Hydrolase</keyword>
<evidence type="ECO:0000313" key="4">
    <source>
        <dbReference type="EMBL" id="KAK0642997.1"/>
    </source>
</evidence>
<protein>
    <submittedName>
        <fullName evidence="4">P-loop containing nucleoside triphosphate hydrolase protein</fullName>
    </submittedName>
</protein>
<dbReference type="Pfam" id="PF01926">
    <property type="entry name" value="MMR_HSR1"/>
    <property type="match status" value="1"/>
</dbReference>
<organism evidence="4 5">
    <name type="scientific">Cercophora newfieldiana</name>
    <dbReference type="NCBI Taxonomy" id="92897"/>
    <lineage>
        <taxon>Eukaryota</taxon>
        <taxon>Fungi</taxon>
        <taxon>Dikarya</taxon>
        <taxon>Ascomycota</taxon>
        <taxon>Pezizomycotina</taxon>
        <taxon>Sordariomycetes</taxon>
        <taxon>Sordariomycetidae</taxon>
        <taxon>Sordariales</taxon>
        <taxon>Lasiosphaeriaceae</taxon>
        <taxon>Cercophora</taxon>
    </lineage>
</organism>
<evidence type="ECO:0000256" key="2">
    <source>
        <dbReference type="SAM" id="MobiDB-lite"/>
    </source>
</evidence>
<evidence type="ECO:0000259" key="3">
    <source>
        <dbReference type="Pfam" id="PF01926"/>
    </source>
</evidence>
<proteinExistence type="predicted"/>
<dbReference type="InterPro" id="IPR006073">
    <property type="entry name" value="GTP-bd"/>
</dbReference>
<dbReference type="GO" id="GO:0016787">
    <property type="term" value="F:hydrolase activity"/>
    <property type="evidence" value="ECO:0007669"/>
    <property type="project" value="UniProtKB-KW"/>
</dbReference>
<dbReference type="SUPFAM" id="SSF52540">
    <property type="entry name" value="P-loop containing nucleoside triphosphate hydrolases"/>
    <property type="match status" value="1"/>
</dbReference>
<accession>A0AA40CLN5</accession>
<dbReference type="InterPro" id="IPR027417">
    <property type="entry name" value="P-loop_NTPase"/>
</dbReference>
<keyword evidence="5" id="KW-1185">Reference proteome</keyword>
<dbReference type="Proteomes" id="UP001174936">
    <property type="component" value="Unassembled WGS sequence"/>
</dbReference>
<evidence type="ECO:0000256" key="1">
    <source>
        <dbReference type="SAM" id="Coils"/>
    </source>
</evidence>
<keyword evidence="1" id="KW-0175">Coiled coil</keyword>
<reference evidence="4" key="1">
    <citation type="submission" date="2023-06" db="EMBL/GenBank/DDBJ databases">
        <title>Genome-scale phylogeny and comparative genomics of the fungal order Sordariales.</title>
        <authorList>
            <consortium name="Lawrence Berkeley National Laboratory"/>
            <person name="Hensen N."/>
            <person name="Bonometti L."/>
            <person name="Westerberg I."/>
            <person name="Brannstrom I.O."/>
            <person name="Guillou S."/>
            <person name="Cros-Aarteil S."/>
            <person name="Calhoun S."/>
            <person name="Haridas S."/>
            <person name="Kuo A."/>
            <person name="Mondo S."/>
            <person name="Pangilinan J."/>
            <person name="Riley R."/>
            <person name="Labutti K."/>
            <person name="Andreopoulos B."/>
            <person name="Lipzen A."/>
            <person name="Chen C."/>
            <person name="Yanf M."/>
            <person name="Daum C."/>
            <person name="Ng V."/>
            <person name="Clum A."/>
            <person name="Steindorff A."/>
            <person name="Ohm R."/>
            <person name="Martin F."/>
            <person name="Silar P."/>
            <person name="Natvig D."/>
            <person name="Lalanne C."/>
            <person name="Gautier V."/>
            <person name="Ament-Velasquez S.L."/>
            <person name="Kruys A."/>
            <person name="Hutchinson M.I."/>
            <person name="Powell A.J."/>
            <person name="Barry K."/>
            <person name="Miller A.N."/>
            <person name="Grigoriev I.V."/>
            <person name="Debuchy R."/>
            <person name="Gladieux P."/>
            <person name="Thoren M.H."/>
            <person name="Johannesson H."/>
        </authorList>
    </citation>
    <scope>NUCLEOTIDE SEQUENCE</scope>
    <source>
        <strain evidence="4">SMH2532-1</strain>
    </source>
</reference>